<proteinExistence type="predicted"/>
<dbReference type="PROSITE" id="PS50113">
    <property type="entry name" value="PAC"/>
    <property type="match status" value="1"/>
</dbReference>
<reference evidence="2 3" key="1">
    <citation type="submission" date="2017-01" db="EMBL/GenBank/DDBJ databases">
        <title>The cable genome- insights into the physiology and evolution of filamentous bacteria capable of sulfide oxidation via long distance electron transfer.</title>
        <authorList>
            <person name="Schreiber L."/>
            <person name="Bjerg J.T."/>
            <person name="Boggild A."/>
            <person name="Van De Vossenberg J."/>
            <person name="Meysman F."/>
            <person name="Nielsen L.P."/>
            <person name="Schramm A."/>
            <person name="Kjeldsen K.U."/>
        </authorList>
    </citation>
    <scope>NUCLEOTIDE SEQUENCE [LARGE SCALE GENOMIC DNA]</scope>
    <source>
        <strain evidence="2">A5</strain>
    </source>
</reference>
<keyword evidence="3" id="KW-1185">Reference proteome</keyword>
<dbReference type="Proteomes" id="UP000288892">
    <property type="component" value="Unassembled WGS sequence"/>
</dbReference>
<name>A0A444JH61_9BACT</name>
<dbReference type="InterPro" id="IPR000700">
    <property type="entry name" value="PAS-assoc_C"/>
</dbReference>
<evidence type="ECO:0000313" key="3">
    <source>
        <dbReference type="Proteomes" id="UP000288892"/>
    </source>
</evidence>
<evidence type="ECO:0000313" key="2">
    <source>
        <dbReference type="EMBL" id="RWX52464.1"/>
    </source>
</evidence>
<sequence>MDITEKHRAQQEAKRLENRIKCWTNHGPGFFRDHTRQILPVDFLALHFSANMGRPTNELVAMTGAMVLQQMHDLTDEEACEQSAFHNGIAPWISLITLTKFLMSAREVF</sequence>
<comment type="caution">
    <text evidence="2">The sequence shown here is derived from an EMBL/GenBank/DDBJ whole genome shotgun (WGS) entry which is preliminary data.</text>
</comment>
<organism evidence="2 3">
    <name type="scientific">Candidatus Electrothrix marina</name>
    <dbReference type="NCBI Taxonomy" id="1859130"/>
    <lineage>
        <taxon>Bacteria</taxon>
        <taxon>Pseudomonadati</taxon>
        <taxon>Thermodesulfobacteriota</taxon>
        <taxon>Desulfobulbia</taxon>
        <taxon>Desulfobulbales</taxon>
        <taxon>Desulfobulbaceae</taxon>
        <taxon>Candidatus Electrothrix</taxon>
    </lineage>
</organism>
<evidence type="ECO:0000259" key="1">
    <source>
        <dbReference type="PROSITE" id="PS50113"/>
    </source>
</evidence>
<dbReference type="AlphaFoldDB" id="A0A444JH61"/>
<feature type="domain" description="PAC" evidence="1">
    <location>
        <begin position="1"/>
        <end position="15"/>
    </location>
</feature>
<accession>A0A444JH61</accession>
<protein>
    <submittedName>
        <fullName evidence="2">Transposase domain (DUF772)</fullName>
    </submittedName>
</protein>
<dbReference type="EMBL" id="MTKS01000010">
    <property type="protein sequence ID" value="RWX52464.1"/>
    <property type="molecule type" value="Genomic_DNA"/>
</dbReference>
<gene>
    <name evidence="2" type="ORF">VU01_10103</name>
</gene>